<gene>
    <name evidence="1" type="ORF">FRZ67_11615</name>
</gene>
<reference evidence="1 2" key="1">
    <citation type="journal article" date="2016" name="Int. J. Syst. Evol. Microbiol.">
        <title>Panacibacter ginsenosidivorans gen. nov., sp. nov., with ginsenoside converting activity isolated from soil of a ginseng field.</title>
        <authorList>
            <person name="Siddiqi M.Z."/>
            <person name="Muhammad Shafi S."/>
            <person name="Choi K.D."/>
            <person name="Im W.T."/>
        </authorList>
    </citation>
    <scope>NUCLEOTIDE SEQUENCE [LARGE SCALE GENOMIC DNA]</scope>
    <source>
        <strain evidence="1 2">Gsoil1550</strain>
    </source>
</reference>
<sequence length="227" mass="25387">MQYPLEGLTLALGSTLMSNDKSCIPDTTEGISSLKIALLKLFEQIPFALCDYLATAQNEQQAAYMLHALKISLYHIVHTLSTYKELAVSADHQAFNNQAELYDYAIEETNKLNVFLCAYFTNLPSFSIPSYAHPAKLLSKDTDSILQTNLSVPQLALFMRLLVESGVIAERNNITQLTSKAAAILQTKKSNCISAESLRIKYYAPEKAAINILKEYVSQMMQLLCRY</sequence>
<dbReference type="OrthoDB" id="644589at2"/>
<dbReference type="Proteomes" id="UP000321533">
    <property type="component" value="Chromosome"/>
</dbReference>
<evidence type="ECO:0000313" key="2">
    <source>
        <dbReference type="Proteomes" id="UP000321533"/>
    </source>
</evidence>
<keyword evidence="2" id="KW-1185">Reference proteome</keyword>
<dbReference type="EMBL" id="CP042435">
    <property type="protein sequence ID" value="QEC67915.1"/>
    <property type="molecule type" value="Genomic_DNA"/>
</dbReference>
<protein>
    <submittedName>
        <fullName evidence="1">Uncharacterized protein</fullName>
    </submittedName>
</protein>
<name>A0A5B8V9U2_9BACT</name>
<organism evidence="1 2">
    <name type="scientific">Panacibacter ginsenosidivorans</name>
    <dbReference type="NCBI Taxonomy" id="1813871"/>
    <lineage>
        <taxon>Bacteria</taxon>
        <taxon>Pseudomonadati</taxon>
        <taxon>Bacteroidota</taxon>
        <taxon>Chitinophagia</taxon>
        <taxon>Chitinophagales</taxon>
        <taxon>Chitinophagaceae</taxon>
        <taxon>Panacibacter</taxon>
    </lineage>
</organism>
<dbReference type="KEGG" id="pgin:FRZ67_11615"/>
<accession>A0A5B8V9U2</accession>
<proteinExistence type="predicted"/>
<dbReference type="RefSeq" id="WP_147189722.1">
    <property type="nucleotide sequence ID" value="NZ_CP042435.1"/>
</dbReference>
<evidence type="ECO:0000313" key="1">
    <source>
        <dbReference type="EMBL" id="QEC67915.1"/>
    </source>
</evidence>
<dbReference type="AlphaFoldDB" id="A0A5B8V9U2"/>